<organism evidence="1">
    <name type="scientific">viral metagenome</name>
    <dbReference type="NCBI Taxonomy" id="1070528"/>
    <lineage>
        <taxon>unclassified sequences</taxon>
        <taxon>metagenomes</taxon>
        <taxon>organismal metagenomes</taxon>
    </lineage>
</organism>
<name>A0A6C0KB10_9ZZZZ</name>
<reference evidence="1" key="1">
    <citation type="journal article" date="2020" name="Nature">
        <title>Giant virus diversity and host interactions through global metagenomics.</title>
        <authorList>
            <person name="Schulz F."/>
            <person name="Roux S."/>
            <person name="Paez-Espino D."/>
            <person name="Jungbluth S."/>
            <person name="Walsh D.A."/>
            <person name="Denef V.J."/>
            <person name="McMahon K.D."/>
            <person name="Konstantinidis K.T."/>
            <person name="Eloe-Fadrosh E.A."/>
            <person name="Kyrpides N.C."/>
            <person name="Woyke T."/>
        </authorList>
    </citation>
    <scope>NUCLEOTIDE SEQUENCE</scope>
    <source>
        <strain evidence="1">GVMAG-S-1102244-55</strain>
    </source>
</reference>
<proteinExistence type="predicted"/>
<dbReference type="AlphaFoldDB" id="A0A6C0KB10"/>
<evidence type="ECO:0000313" key="1">
    <source>
        <dbReference type="EMBL" id="QHU14859.1"/>
    </source>
</evidence>
<sequence length="75" mass="9010">MYNLPEDIQKEILSYVMVCGKNSNYIVNKETYNYYKFKNFHKCGPVIVLGKHICKNCNKKEIKYFQMICMNCAYY</sequence>
<dbReference type="EMBL" id="MN740847">
    <property type="protein sequence ID" value="QHU14859.1"/>
    <property type="molecule type" value="Genomic_DNA"/>
</dbReference>
<accession>A0A6C0KB10</accession>
<protein>
    <submittedName>
        <fullName evidence="1">Uncharacterized protein</fullName>
    </submittedName>
</protein>